<dbReference type="InterPro" id="IPR013097">
    <property type="entry name" value="Dabb"/>
</dbReference>
<protein>
    <recommendedName>
        <fullName evidence="1">Stress-response A/B barrel domain-containing protein</fullName>
    </recommendedName>
</protein>
<evidence type="ECO:0000313" key="3">
    <source>
        <dbReference type="Proteomes" id="UP000007431"/>
    </source>
</evidence>
<gene>
    <name evidence="2" type="ORF">SCHCODRAFT_84728</name>
</gene>
<keyword evidence="3" id="KW-1185">Reference proteome</keyword>
<dbReference type="VEuPathDB" id="FungiDB:SCHCODRAFT_02614547"/>
<name>D8PZE2_SCHCM</name>
<dbReference type="SMART" id="SM00886">
    <property type="entry name" value="Dabb"/>
    <property type="match status" value="1"/>
</dbReference>
<sequence>MVLQHVLAFNLIPSLSEADSKAVFDGIFNLKPTCVKPDGKTYIRSIKGGKQNSKEGADKGIKWVFIVEFENEEDRDYYVETDPVHAALAKTLISQVADIAVLDFTEGVF</sequence>
<dbReference type="RefSeq" id="XP_003034327.1">
    <property type="nucleotide sequence ID" value="XM_003034281.1"/>
</dbReference>
<feature type="domain" description="Stress-response A/B barrel" evidence="1">
    <location>
        <begin position="3"/>
        <end position="104"/>
    </location>
</feature>
<dbReference type="InParanoid" id="D8PZE2"/>
<dbReference type="GeneID" id="9586312"/>
<proteinExistence type="predicted"/>
<dbReference type="STRING" id="578458.D8PZE2"/>
<dbReference type="eggNOG" id="ENOG502S73V">
    <property type="taxonomic scope" value="Eukaryota"/>
</dbReference>
<reference evidence="2 3" key="1">
    <citation type="journal article" date="2010" name="Nat. Biotechnol.">
        <title>Genome sequence of the model mushroom Schizophyllum commune.</title>
        <authorList>
            <person name="Ohm R.A."/>
            <person name="de Jong J.F."/>
            <person name="Lugones L.G."/>
            <person name="Aerts A."/>
            <person name="Kothe E."/>
            <person name="Stajich J.E."/>
            <person name="de Vries R.P."/>
            <person name="Record E."/>
            <person name="Levasseur A."/>
            <person name="Baker S.E."/>
            <person name="Bartholomew K.A."/>
            <person name="Coutinho P.M."/>
            <person name="Erdmann S."/>
            <person name="Fowler T.J."/>
            <person name="Gathman A.C."/>
            <person name="Lombard V."/>
            <person name="Henrissat B."/>
            <person name="Knabe N."/>
            <person name="Kuees U."/>
            <person name="Lilly W.W."/>
            <person name="Lindquist E."/>
            <person name="Lucas S."/>
            <person name="Magnuson J.K."/>
            <person name="Piumi F."/>
            <person name="Raudaskoski M."/>
            <person name="Salamov A."/>
            <person name="Schmutz J."/>
            <person name="Schwarze F.W.M.R."/>
            <person name="vanKuyk P.A."/>
            <person name="Horton J.S."/>
            <person name="Grigoriev I.V."/>
            <person name="Woesten H.A.B."/>
        </authorList>
    </citation>
    <scope>NUCLEOTIDE SEQUENCE [LARGE SCALE GENOMIC DNA]</scope>
    <source>
        <strain evidence="3">H4-8 / FGSC 9210</strain>
    </source>
</reference>
<dbReference type="SUPFAM" id="SSF54909">
    <property type="entry name" value="Dimeric alpha+beta barrel"/>
    <property type="match status" value="1"/>
</dbReference>
<dbReference type="EMBL" id="GL377304">
    <property type="protein sequence ID" value="EFI99424.1"/>
    <property type="molecule type" value="Genomic_DNA"/>
</dbReference>
<dbReference type="OMA" id="GIQNGMT"/>
<evidence type="ECO:0000313" key="2">
    <source>
        <dbReference type="EMBL" id="EFI99424.1"/>
    </source>
</evidence>
<dbReference type="AlphaFoldDB" id="D8PZE2"/>
<organism evidence="3">
    <name type="scientific">Schizophyllum commune (strain H4-8 / FGSC 9210)</name>
    <name type="common">Split gill fungus</name>
    <dbReference type="NCBI Taxonomy" id="578458"/>
    <lineage>
        <taxon>Eukaryota</taxon>
        <taxon>Fungi</taxon>
        <taxon>Dikarya</taxon>
        <taxon>Basidiomycota</taxon>
        <taxon>Agaricomycotina</taxon>
        <taxon>Agaricomycetes</taxon>
        <taxon>Agaricomycetidae</taxon>
        <taxon>Agaricales</taxon>
        <taxon>Schizophyllaceae</taxon>
        <taxon>Schizophyllum</taxon>
    </lineage>
</organism>
<dbReference type="Pfam" id="PF07876">
    <property type="entry name" value="Dabb"/>
    <property type="match status" value="1"/>
</dbReference>
<dbReference type="Gene3D" id="3.30.70.100">
    <property type="match status" value="1"/>
</dbReference>
<evidence type="ECO:0000259" key="1">
    <source>
        <dbReference type="PROSITE" id="PS51502"/>
    </source>
</evidence>
<dbReference type="KEGG" id="scm:SCHCO_02614547"/>
<accession>D8PZE2</accession>
<dbReference type="PROSITE" id="PS51502">
    <property type="entry name" value="S_R_A_B_BARREL"/>
    <property type="match status" value="1"/>
</dbReference>
<dbReference type="Proteomes" id="UP000007431">
    <property type="component" value="Unassembled WGS sequence"/>
</dbReference>
<dbReference type="HOGENOM" id="CLU_080664_2_1_1"/>
<dbReference type="InterPro" id="IPR011008">
    <property type="entry name" value="Dimeric_a/b-barrel"/>
</dbReference>
<dbReference type="OrthoDB" id="1601230at2759"/>